<organism evidence="3 4">
    <name type="scientific">Porphyra umbilicalis</name>
    <name type="common">Purple laver</name>
    <name type="synonym">Red alga</name>
    <dbReference type="NCBI Taxonomy" id="2786"/>
    <lineage>
        <taxon>Eukaryota</taxon>
        <taxon>Rhodophyta</taxon>
        <taxon>Bangiophyceae</taxon>
        <taxon>Bangiales</taxon>
        <taxon>Bangiaceae</taxon>
        <taxon>Porphyra</taxon>
    </lineage>
</organism>
<feature type="compositionally biased region" description="Basic and acidic residues" evidence="1">
    <location>
        <begin position="703"/>
        <end position="722"/>
    </location>
</feature>
<feature type="compositionally biased region" description="Basic residues" evidence="1">
    <location>
        <begin position="565"/>
        <end position="581"/>
    </location>
</feature>
<feature type="compositionally biased region" description="Basic residues" evidence="1">
    <location>
        <begin position="1439"/>
        <end position="1451"/>
    </location>
</feature>
<feature type="region of interest" description="Disordered" evidence="1">
    <location>
        <begin position="2229"/>
        <end position="2298"/>
    </location>
</feature>
<evidence type="ECO:0000256" key="2">
    <source>
        <dbReference type="SAM" id="Phobius"/>
    </source>
</evidence>
<feature type="region of interest" description="Disordered" evidence="1">
    <location>
        <begin position="1129"/>
        <end position="1247"/>
    </location>
</feature>
<feature type="region of interest" description="Disordered" evidence="1">
    <location>
        <begin position="1094"/>
        <end position="1117"/>
    </location>
</feature>
<feature type="compositionally biased region" description="Basic residues" evidence="1">
    <location>
        <begin position="592"/>
        <end position="611"/>
    </location>
</feature>
<feature type="compositionally biased region" description="Low complexity" evidence="1">
    <location>
        <begin position="779"/>
        <end position="790"/>
    </location>
</feature>
<feature type="transmembrane region" description="Helical" evidence="2">
    <location>
        <begin position="1362"/>
        <end position="1381"/>
    </location>
</feature>
<feature type="compositionally biased region" description="Low complexity" evidence="1">
    <location>
        <begin position="2229"/>
        <end position="2286"/>
    </location>
</feature>
<feature type="compositionally biased region" description="Basic residues" evidence="1">
    <location>
        <begin position="1946"/>
        <end position="1974"/>
    </location>
</feature>
<dbReference type="Proteomes" id="UP000218209">
    <property type="component" value="Unassembled WGS sequence"/>
</dbReference>
<feature type="region of interest" description="Disordered" evidence="1">
    <location>
        <begin position="549"/>
        <end position="809"/>
    </location>
</feature>
<feature type="compositionally biased region" description="Basic and acidic residues" evidence="1">
    <location>
        <begin position="406"/>
        <end position="416"/>
    </location>
</feature>
<feature type="transmembrane region" description="Helical" evidence="2">
    <location>
        <begin position="496"/>
        <end position="524"/>
    </location>
</feature>
<reference evidence="3 4" key="1">
    <citation type="submission" date="2017-03" db="EMBL/GenBank/DDBJ databases">
        <title>WGS assembly of Porphyra umbilicalis.</title>
        <authorList>
            <person name="Brawley S.H."/>
            <person name="Blouin N.A."/>
            <person name="Ficko-Blean E."/>
            <person name="Wheeler G.L."/>
            <person name="Lohr M."/>
            <person name="Goodson H.V."/>
            <person name="Jenkins J.W."/>
            <person name="Blaby-Haas C.E."/>
            <person name="Helliwell K.E."/>
            <person name="Chan C."/>
            <person name="Marriage T."/>
            <person name="Bhattacharya D."/>
            <person name="Klein A.S."/>
            <person name="Badis Y."/>
            <person name="Brodie J."/>
            <person name="Cao Y."/>
            <person name="Collen J."/>
            <person name="Dittami S.M."/>
            <person name="Gachon C.M."/>
            <person name="Green B.R."/>
            <person name="Karpowicz S."/>
            <person name="Kim J.W."/>
            <person name="Kudahl U."/>
            <person name="Lin S."/>
            <person name="Michel G."/>
            <person name="Mittag M."/>
            <person name="Olson B.J."/>
            <person name="Pangilinan J."/>
            <person name="Peng Y."/>
            <person name="Qiu H."/>
            <person name="Shu S."/>
            <person name="Singer J.T."/>
            <person name="Smith A.G."/>
            <person name="Sprecher B.N."/>
            <person name="Wagner V."/>
            <person name="Wang W."/>
            <person name="Wang Z.-Y."/>
            <person name="Yan J."/>
            <person name="Yarish C."/>
            <person name="Zoeuner-Riek S."/>
            <person name="Zhuang Y."/>
            <person name="Zou Y."/>
            <person name="Lindquist E.A."/>
            <person name="Grimwood J."/>
            <person name="Barry K."/>
            <person name="Rokhsar D.S."/>
            <person name="Schmutz J."/>
            <person name="Stiller J.W."/>
            <person name="Grossman A.R."/>
            <person name="Prochnik S.E."/>
        </authorList>
    </citation>
    <scope>NUCLEOTIDE SEQUENCE [LARGE SCALE GENOMIC DNA]</scope>
    <source>
        <strain evidence="3">4086291</strain>
    </source>
</reference>
<feature type="compositionally biased region" description="Pro residues" evidence="1">
    <location>
        <begin position="2287"/>
        <end position="2298"/>
    </location>
</feature>
<feature type="compositionally biased region" description="Low complexity" evidence="1">
    <location>
        <begin position="1662"/>
        <end position="1683"/>
    </location>
</feature>
<feature type="region of interest" description="Disordered" evidence="1">
    <location>
        <begin position="1410"/>
        <end position="1483"/>
    </location>
</feature>
<dbReference type="EMBL" id="KV918915">
    <property type="protein sequence ID" value="OSX75187.1"/>
    <property type="molecule type" value="Genomic_DNA"/>
</dbReference>
<feature type="transmembrane region" description="Helical" evidence="2">
    <location>
        <begin position="466"/>
        <end position="490"/>
    </location>
</feature>
<keyword evidence="4" id="KW-1185">Reference proteome</keyword>
<feature type="region of interest" description="Disordered" evidence="1">
    <location>
        <begin position="2168"/>
        <end position="2190"/>
    </location>
</feature>
<evidence type="ECO:0000256" key="1">
    <source>
        <dbReference type="SAM" id="MobiDB-lite"/>
    </source>
</evidence>
<feature type="compositionally biased region" description="Basic residues" evidence="1">
    <location>
        <begin position="1641"/>
        <end position="1661"/>
    </location>
</feature>
<feature type="compositionally biased region" description="Polar residues" evidence="1">
    <location>
        <begin position="2091"/>
        <end position="2110"/>
    </location>
</feature>
<feature type="transmembrane region" description="Helical" evidence="2">
    <location>
        <begin position="1300"/>
        <end position="1327"/>
    </location>
</feature>
<feature type="region of interest" description="Disordered" evidence="1">
    <location>
        <begin position="389"/>
        <end position="427"/>
    </location>
</feature>
<proteinExistence type="predicted"/>
<feature type="compositionally biased region" description="Low complexity" evidence="1">
    <location>
        <begin position="2070"/>
        <end position="2090"/>
    </location>
</feature>
<feature type="compositionally biased region" description="Polar residues" evidence="1">
    <location>
        <begin position="1042"/>
        <end position="1052"/>
    </location>
</feature>
<feature type="compositionally biased region" description="Basic residues" evidence="1">
    <location>
        <begin position="723"/>
        <end position="749"/>
    </location>
</feature>
<feature type="compositionally biased region" description="Low complexity" evidence="1">
    <location>
        <begin position="984"/>
        <end position="1002"/>
    </location>
</feature>
<feature type="compositionally biased region" description="Gly residues" evidence="1">
    <location>
        <begin position="1755"/>
        <end position="1770"/>
    </location>
</feature>
<feature type="compositionally biased region" description="Basic and acidic residues" evidence="1">
    <location>
        <begin position="1209"/>
        <end position="1222"/>
    </location>
</feature>
<accession>A0A1X6P2Z7</accession>
<feature type="compositionally biased region" description="Basic residues" evidence="1">
    <location>
        <begin position="1196"/>
        <end position="1205"/>
    </location>
</feature>
<feature type="compositionally biased region" description="Gly residues" evidence="1">
    <location>
        <begin position="1824"/>
        <end position="1834"/>
    </location>
</feature>
<protein>
    <submittedName>
        <fullName evidence="3">Uncharacterized protein</fullName>
    </submittedName>
</protein>
<feature type="compositionally biased region" description="Low complexity" evidence="1">
    <location>
        <begin position="2174"/>
        <end position="2185"/>
    </location>
</feature>
<feature type="compositionally biased region" description="Basic and acidic residues" evidence="1">
    <location>
        <begin position="1901"/>
        <end position="1914"/>
    </location>
</feature>
<feature type="transmembrane region" description="Helical" evidence="2">
    <location>
        <begin position="1333"/>
        <end position="1355"/>
    </location>
</feature>
<keyword evidence="2" id="KW-0472">Membrane</keyword>
<feature type="compositionally biased region" description="Low complexity" evidence="1">
    <location>
        <begin position="1988"/>
        <end position="2029"/>
    </location>
</feature>
<feature type="compositionally biased region" description="Low complexity" evidence="1">
    <location>
        <begin position="2128"/>
        <end position="2148"/>
    </location>
</feature>
<keyword evidence="2" id="KW-1133">Transmembrane helix</keyword>
<feature type="compositionally biased region" description="Basic residues" evidence="1">
    <location>
        <begin position="7"/>
        <end position="16"/>
    </location>
</feature>
<sequence length="2298" mass="245443">MGSALRYSHRAHRASRSVHSLLDSDRTYGDRGPPPIPTPAPLPPARPVLSVCMDGPPADASCTQSRVKSTSCSRRRLEPRVSLRWLPTSRSRRMRYTSAGGVHTVQTTCFLSIVGLPKRVLRNGCLALPSSPPPAKRLPGIARSATTGCLSPTKVHSRHLLNLVDPRKSFSSRRLPDSLLSWGVRGARRPNDALGGTHSRRCRACLASEIGQSQFRIGRDGAILVGQRNTELGHDRLANNPLPHGNDRAPRRLHPFIPVDHHLGERLHTLGQQRQRLFGRSGNHPRSRVGSAAAHRRTRAALARGERERRMQGGRQPRPPDGRGDAEGGDAAPNVRDQRAADEGDKRVDRESTAGGVPSAGAADGATALWPSAPVRVMRMLRKVASPVKRAVEGHRKGGRVQVAQRAEERHVDARERRRPQQHQRGGGGSLVIPNVVSAIRVCVAAALLPVTAALLHLLRPAAVVVTVAAPALAALFVAVAVVPCVAVAVTVAAPALAALFVAVTVVPFVAVAVVVVPFVAAAVARVLPLLFRRVPPPRDQALVQRHKLGFGHPQGDGGEEVRRGHLGRHHVCRQRGRRGRPVAVPDCGGASRRRRHRRGRRRRRRRHRGLCPRVESGERERHRRHTHHPGVTAAGSAHGNRRSRRCERQPARPHRPAPARRRAERGHERLRRQRVGHVDERISGGGGAARGTHSRVGLRNGRTGESHHHIGGHKRSELDHHPAHHRCPRRSHRQRRVDRRDAPHRRIRGGSDERHRRAAEHVDRRHEAEQRRRDRGGSVRVSGGPRVVDAGGWHRSRERQQRVGCGERAAGVVPADRAEEHVERRHRLVAEVCEATSAAVTAREVAMRLGAVRRSVGRARVVDGNHPILVVLGSAVVGSPGGRLRHFRHRRRRVEVRQPVERGPNVHHHTRHGRQERARKAAAHRPVAIPPLPPPPERRRVTSRALSASSAWPPTPAAVATAAADGTPLRAAMARPRHRPRAAARSPAGRRATSVPTADSAAPPPAEPPAAERRRASRRASTAAALAAASGSHATAPPSPVETTGAASPLSTPVCGIGAVTARARPPHVDERSDKRVGCHMHRRERHGRRIVRLGEERGEAPHGRRRRDGGGEEVTRLGRAVTAVCLRRQHRRRRSRNRPRHRPRVDRRDAVGADAAAAEVSDRPHRRRAVQYGRPQVAPRCRPVNGRHQGAHNPAHRRRRRVQARADCLRGGEDSGERRAPRGRRRHRRGGADGGEGRLGGEGARGRVADEEMEARAAHRVGNVGVSVDAQRGGGSRGFGLGAGPLGASAAAAVVHGLVAFLLIIVVLLLIVVVLLLIVVVLLLIVVVLLLIVVVLLLIVVVFLLIVVVLLMVPCVAATAALAAIVDVAIVSVCLLLVGRKEGERHLDVTLPRRLDRGSVPMPGRVIARRPDGFPPRQPPRNRARRQLHSQGAGRGWHARRGARARRRQHVVEGVGERAAADRVEHGAREEGEGGERSGRRGRLVVTAAAAAVGAATPIGAAGGGAVGTRALAGAPVRGAPHPVAARLGRRRCRRQQRAEEADHLGRPRDAAHRLDGDRDTPLGRGGRQPRQQRPPPATRGRQAARRKHRGRRRHGRLPPARCQARHGRRGRGRGGHRRGGGRRPRARVGRRPGGERACRRRRGRGRHRRRVTRQRRPRIGTPAAAAAAAAAAVARPPARRVGVEHRGGSGHARVVHRRPRKHRPQAGGGAPRDSDGRRVGGRVSGAGRRAAGGGGKRGGDGAAQMDGRQCGSAGGLGRLSPTAGGGKRCQRHQRRPPRAVHGQPHAPGGERRRNGRRGTPVARVAGACRDNRRHDKRFTGGRVGIRRGGGQRPHHCRGGGQVKGHAAAVAAAVAAADTAAAAAATTTAATTACRGGADRRPRQVAHHPRYREPAGGSDKADDRNRRCDRRGGQAPTPPHEPPRGRRDRDQRSVGQLPGDSRKGQRRRRRRRRRRRVRRRARRRLRHWRRQRAAGSSRFAARHRPSAAAAVDARPDSSSPVAVDDATPAASASTSAAHGGTPSSAATVARSNCCHAAASVATATPPSPPASRSPLAAGAMRVSTPTNRSAAAGSRAASRHAAPTAAASNNGQSLTSSSTWRPTAATSSEPPPDAPSTAGSRRSHARNAATTAPRAPPSSAGRAATRALTAACRTSTSDAFRRLAGGAAPAVRRSAATDASATDGTLTRRPRRAMVAAAVAAAASTAGAAAPADDAGVVLANETAAAAATSTTRRASSGSDDAATSNSGSAAAAVFASTGASPAARVASNASAAALPTRSSSKPSLPSPPSPPPSPS</sequence>
<feature type="compositionally biased region" description="Basic residues" evidence="1">
    <location>
        <begin position="1696"/>
        <end position="1707"/>
    </location>
</feature>
<feature type="compositionally biased region" description="Low complexity" evidence="1">
    <location>
        <begin position="946"/>
        <end position="975"/>
    </location>
</feature>
<feature type="compositionally biased region" description="Basic and acidic residues" evidence="1">
    <location>
        <begin position="1539"/>
        <end position="1564"/>
    </location>
</feature>
<keyword evidence="2" id="KW-0812">Transmembrane</keyword>
<feature type="compositionally biased region" description="Basic residues" evidence="1">
    <location>
        <begin position="1129"/>
        <end position="1147"/>
    </location>
</feature>
<feature type="compositionally biased region" description="Low complexity" evidence="1">
    <location>
        <begin position="1020"/>
        <end position="1037"/>
    </location>
</feature>
<feature type="compositionally biased region" description="Basic and acidic residues" evidence="1">
    <location>
        <begin position="1923"/>
        <end position="1934"/>
    </location>
</feature>
<evidence type="ECO:0000313" key="3">
    <source>
        <dbReference type="EMBL" id="OSX75187.1"/>
    </source>
</evidence>
<feature type="compositionally biased region" description="Basic residues" evidence="1">
    <location>
        <begin position="1585"/>
        <end position="1599"/>
    </location>
</feature>
<feature type="compositionally biased region" description="Basic and acidic residues" evidence="1">
    <location>
        <begin position="336"/>
        <end position="352"/>
    </location>
</feature>
<feature type="region of interest" description="Disordered" evidence="1">
    <location>
        <begin position="277"/>
        <end position="365"/>
    </location>
</feature>
<feature type="compositionally biased region" description="Basic residues" evidence="1">
    <location>
        <begin position="640"/>
        <end position="676"/>
    </location>
</feature>
<feature type="compositionally biased region" description="Basic residues" evidence="1">
    <location>
        <begin position="1771"/>
        <end position="1781"/>
    </location>
</feature>
<feature type="compositionally biased region" description="Basic and acidic residues" evidence="1">
    <location>
        <begin position="750"/>
        <end position="778"/>
    </location>
</feature>
<feature type="region of interest" description="Disordered" evidence="1">
    <location>
        <begin position="896"/>
        <end position="1052"/>
    </location>
</feature>
<gene>
    <name evidence="3" type="ORF">BU14_0249s0006</name>
</gene>
<evidence type="ECO:0000313" key="4">
    <source>
        <dbReference type="Proteomes" id="UP000218209"/>
    </source>
</evidence>
<feature type="compositionally biased region" description="Basic and acidic residues" evidence="1">
    <location>
        <begin position="1457"/>
        <end position="1481"/>
    </location>
</feature>
<feature type="region of interest" description="Disordered" evidence="1">
    <location>
        <begin position="1"/>
        <end position="44"/>
    </location>
</feature>
<feature type="compositionally biased region" description="Pro residues" evidence="1">
    <location>
        <begin position="32"/>
        <end position="44"/>
    </location>
</feature>
<feature type="region of interest" description="Disordered" evidence="1">
    <location>
        <begin position="1872"/>
        <end position="2148"/>
    </location>
</feature>
<feature type="region of interest" description="Disordered" evidence="1">
    <location>
        <begin position="1518"/>
        <end position="1844"/>
    </location>
</feature>
<feature type="compositionally biased region" description="Gly residues" evidence="1">
    <location>
        <begin position="1234"/>
        <end position="1245"/>
    </location>
</feature>
<feature type="compositionally biased region" description="Basic residues" evidence="1">
    <location>
        <begin position="1606"/>
        <end position="1633"/>
    </location>
</feature>
<name>A0A1X6P2Z7_PORUM</name>